<dbReference type="PANTHER" id="PTHR23149:SF31">
    <property type="entry name" value="PROTEIN PXR1"/>
    <property type="match status" value="1"/>
</dbReference>
<feature type="compositionally biased region" description="Basic residues" evidence="10">
    <location>
        <begin position="225"/>
        <end position="243"/>
    </location>
</feature>
<evidence type="ECO:0000313" key="13">
    <source>
        <dbReference type="Proteomes" id="UP000286921"/>
    </source>
</evidence>
<evidence type="ECO:0000313" key="12">
    <source>
        <dbReference type="EMBL" id="GCB27095.1"/>
    </source>
</evidence>
<sequence length="320" mass="35216">MGPSNFRQTAISTICLKKFGDLRILVTLVTSTPVRDANVNLEGTPQYPFAPSRDRLQLQTNGFGHKILSSQGWTPGSFLGARNAAHAEMFTAASASHIKVVLKDDTLGLGARPKRDPLNEPTGLDAFKGLLGRLNGKSDADLQVEQQKRDNVKLARYAATKWQAVTFISGGLLAQEKTTPIVTEEPQGIHKDKQEDKLSATVPGPDSDGVEGSDNIGGQSDQSIKKKKSKSKNHREKKDRKRKHTEEPESTDSGNTNKRSTEKKSKATRDDEESSSTTSKGLSRERRPMGRHVFRGRHIAQKKAALMDEKSLNEIFMVKS</sequence>
<dbReference type="GO" id="GO:0006364">
    <property type="term" value="P:rRNA processing"/>
    <property type="evidence" value="ECO:0007669"/>
    <property type="project" value="UniProtKB-KW"/>
</dbReference>
<keyword evidence="13" id="KW-1185">Reference proteome</keyword>
<feature type="compositionally biased region" description="Basic and acidic residues" evidence="10">
    <location>
        <begin position="259"/>
        <end position="269"/>
    </location>
</feature>
<evidence type="ECO:0000256" key="8">
    <source>
        <dbReference type="ARBA" id="ARBA00041961"/>
    </source>
</evidence>
<evidence type="ECO:0000256" key="9">
    <source>
        <dbReference type="ARBA" id="ARBA00043878"/>
    </source>
</evidence>
<dbReference type="InterPro" id="IPR000467">
    <property type="entry name" value="G_patch_dom"/>
</dbReference>
<feature type="compositionally biased region" description="Basic residues" evidence="10">
    <location>
        <begin position="289"/>
        <end position="298"/>
    </location>
</feature>
<accession>A0A401L6J7</accession>
<keyword evidence="3" id="KW-0698">rRNA processing</keyword>
<reference evidence="12 13" key="1">
    <citation type="submission" date="2016-09" db="EMBL/GenBank/DDBJ databases">
        <title>Aspergillus awamori IFM 58123T.</title>
        <authorList>
            <person name="Kusuya Y."/>
            <person name="Shimizu M."/>
            <person name="Takahashi H."/>
            <person name="Yaguchi T."/>
        </authorList>
    </citation>
    <scope>NUCLEOTIDE SEQUENCE [LARGE SCALE GENOMIC DNA]</scope>
    <source>
        <strain evidence="12 13">IFM 58123</strain>
    </source>
</reference>
<feature type="region of interest" description="Disordered" evidence="10">
    <location>
        <begin position="179"/>
        <end position="298"/>
    </location>
</feature>
<gene>
    <name evidence="12" type="ORF">AAWM_09980</name>
</gene>
<evidence type="ECO:0000256" key="1">
    <source>
        <dbReference type="ARBA" id="ARBA00004604"/>
    </source>
</evidence>
<dbReference type="Pfam" id="PF01585">
    <property type="entry name" value="G-patch"/>
    <property type="match status" value="1"/>
</dbReference>
<dbReference type="GO" id="GO:0003676">
    <property type="term" value="F:nucleic acid binding"/>
    <property type="evidence" value="ECO:0007669"/>
    <property type="project" value="InterPro"/>
</dbReference>
<protein>
    <recommendedName>
        <fullName evidence="7">Protein PXR1</fullName>
    </recommendedName>
    <alternativeName>
        <fullName evidence="8">PinX1-related protein 1</fullName>
    </alternativeName>
    <alternativeName>
        <fullName evidence="6">Protein pxr1</fullName>
    </alternativeName>
</protein>
<comment type="caution">
    <text evidence="12">The sequence shown here is derived from an EMBL/GenBank/DDBJ whole genome shotgun (WGS) entry which is preliminary data.</text>
</comment>
<dbReference type="Proteomes" id="UP000286921">
    <property type="component" value="Unassembled WGS sequence"/>
</dbReference>
<dbReference type="InterPro" id="IPR050656">
    <property type="entry name" value="PINX1"/>
</dbReference>
<evidence type="ECO:0000256" key="6">
    <source>
        <dbReference type="ARBA" id="ARBA00040137"/>
    </source>
</evidence>
<organism evidence="12 13">
    <name type="scientific">Aspergillus awamori</name>
    <name type="common">Black koji mold</name>
    <dbReference type="NCBI Taxonomy" id="105351"/>
    <lineage>
        <taxon>Eukaryota</taxon>
        <taxon>Fungi</taxon>
        <taxon>Dikarya</taxon>
        <taxon>Ascomycota</taxon>
        <taxon>Pezizomycotina</taxon>
        <taxon>Eurotiomycetes</taxon>
        <taxon>Eurotiomycetidae</taxon>
        <taxon>Eurotiales</taxon>
        <taxon>Aspergillaceae</taxon>
        <taxon>Aspergillus</taxon>
    </lineage>
</organism>
<dbReference type="GO" id="GO:0005730">
    <property type="term" value="C:nucleolus"/>
    <property type="evidence" value="ECO:0007669"/>
    <property type="project" value="UniProtKB-SubCell"/>
</dbReference>
<proteinExistence type="inferred from homology"/>
<evidence type="ECO:0000256" key="2">
    <source>
        <dbReference type="ARBA" id="ARBA00022517"/>
    </source>
</evidence>
<feature type="compositionally biased region" description="Basic and acidic residues" evidence="10">
    <location>
        <begin position="187"/>
        <end position="198"/>
    </location>
</feature>
<keyword evidence="2" id="KW-0690">Ribosome biogenesis</keyword>
<keyword evidence="4" id="KW-0539">Nucleus</keyword>
<dbReference type="EMBL" id="BDHI01000028">
    <property type="protein sequence ID" value="GCB27095.1"/>
    <property type="molecule type" value="Genomic_DNA"/>
</dbReference>
<evidence type="ECO:0000256" key="7">
    <source>
        <dbReference type="ARBA" id="ARBA00040376"/>
    </source>
</evidence>
<dbReference type="PROSITE" id="PS50174">
    <property type="entry name" value="G_PATCH"/>
    <property type="match status" value="1"/>
</dbReference>
<comment type="subcellular location">
    <subcellularLocation>
        <location evidence="1">Nucleus</location>
        <location evidence="1">Nucleolus</location>
    </subcellularLocation>
</comment>
<dbReference type="PANTHER" id="PTHR23149">
    <property type="entry name" value="G PATCH DOMAIN CONTAINING PROTEIN"/>
    <property type="match status" value="1"/>
</dbReference>
<dbReference type="AlphaFoldDB" id="A0A401L6J7"/>
<evidence type="ECO:0000256" key="3">
    <source>
        <dbReference type="ARBA" id="ARBA00022552"/>
    </source>
</evidence>
<feature type="domain" description="G-patch" evidence="11">
    <location>
        <begin position="60"/>
        <end position="114"/>
    </location>
</feature>
<evidence type="ECO:0000256" key="10">
    <source>
        <dbReference type="SAM" id="MobiDB-lite"/>
    </source>
</evidence>
<evidence type="ECO:0000259" key="11">
    <source>
        <dbReference type="PROSITE" id="PS50174"/>
    </source>
</evidence>
<comment type="similarity">
    <text evidence="5">Belongs to the PINX1 family.</text>
</comment>
<evidence type="ECO:0000256" key="4">
    <source>
        <dbReference type="ARBA" id="ARBA00023242"/>
    </source>
</evidence>
<dbReference type="STRING" id="105351.A0A401L6J7"/>
<name>A0A401L6J7_ASPAW</name>
<evidence type="ECO:0000256" key="5">
    <source>
        <dbReference type="ARBA" id="ARBA00038007"/>
    </source>
</evidence>
<comment type="function">
    <text evidence="9">Involved in rRNA-processing at A0, A1 and A2 sites and negatively regulates telomerase.</text>
</comment>